<keyword evidence="3 6" id="KW-0812">Transmembrane</keyword>
<name>A0A3N4MFS1_9BACT</name>
<keyword evidence="10" id="KW-1185">Reference proteome</keyword>
<dbReference type="AlphaFoldDB" id="A0A3N4MFS1"/>
<feature type="domain" description="ABC3 transporter permease C-terminal" evidence="7">
    <location>
        <begin position="289"/>
        <end position="403"/>
    </location>
</feature>
<dbReference type="GO" id="GO:0022857">
    <property type="term" value="F:transmembrane transporter activity"/>
    <property type="evidence" value="ECO:0007669"/>
    <property type="project" value="TreeGrafter"/>
</dbReference>
<evidence type="ECO:0000256" key="5">
    <source>
        <dbReference type="ARBA" id="ARBA00023136"/>
    </source>
</evidence>
<feature type="transmembrane region" description="Helical" evidence="6">
    <location>
        <begin position="372"/>
        <end position="395"/>
    </location>
</feature>
<evidence type="ECO:0000256" key="6">
    <source>
        <dbReference type="SAM" id="Phobius"/>
    </source>
</evidence>
<dbReference type="RefSeq" id="WP_120514146.1">
    <property type="nucleotide sequence ID" value="NZ_QXZY01000001.1"/>
</dbReference>
<accession>A0A3N4MFS1</accession>
<dbReference type="OrthoDB" id="8740261at2"/>
<feature type="transmembrane region" description="Helical" evidence="6">
    <location>
        <begin position="339"/>
        <end position="360"/>
    </location>
</feature>
<dbReference type="InterPro" id="IPR025857">
    <property type="entry name" value="MacB_PCD"/>
</dbReference>
<dbReference type="Proteomes" id="UP000279089">
    <property type="component" value="Unassembled WGS sequence"/>
</dbReference>
<evidence type="ECO:0000259" key="8">
    <source>
        <dbReference type="Pfam" id="PF12704"/>
    </source>
</evidence>
<dbReference type="EMBL" id="RMBX01000001">
    <property type="protein sequence ID" value="RPD42872.1"/>
    <property type="molecule type" value="Genomic_DNA"/>
</dbReference>
<dbReference type="Pfam" id="PF12704">
    <property type="entry name" value="MacB_PCD"/>
    <property type="match status" value="1"/>
</dbReference>
<sequence>MLKNYFKIAIAVLKRRKFFTFISLFGISFSLTIIMVLTAFAEHLVNSSYPDTNRDRSLYISLVTLSQEKTGNRQNGPASYYYMDKYVKTMKTPEKIAIASFFEASNTYSNDKKVVIDLKYTNATFWEVLEYKFLEGKPYTQQQIDNRERVAVITESVRRQYFGDGQEATGKYIELDHLLYRVSGVVKNVPITQFAAYANMFVPHTLAKRDPLDKGLNGEYFAILLGKNKASLPAIAAEYDDVVRKVQVDTSRFDRISSKADPYLTSFSRIVLGNENDSGVTGLLLAIGAVLLFFLLLPTLNLVNINISRIMERSSEIAVRKAFGASSGTLAVQFIVENLILTVIGGLIGVVLSFIILTVWNASGALDDVYLYLNYRVLAISLLVCLVFGFMSGVYPAWRMSRLHVVAALKTY</sequence>
<evidence type="ECO:0000313" key="9">
    <source>
        <dbReference type="EMBL" id="RPD42872.1"/>
    </source>
</evidence>
<comment type="subcellular location">
    <subcellularLocation>
        <location evidence="1">Cell membrane</location>
        <topology evidence="1">Multi-pass membrane protein</topology>
    </subcellularLocation>
</comment>
<evidence type="ECO:0000256" key="4">
    <source>
        <dbReference type="ARBA" id="ARBA00022989"/>
    </source>
</evidence>
<keyword evidence="5 6" id="KW-0472">Membrane</keyword>
<gene>
    <name evidence="9" type="ORF">EG028_00810</name>
</gene>
<dbReference type="PANTHER" id="PTHR30572">
    <property type="entry name" value="MEMBRANE COMPONENT OF TRANSPORTER-RELATED"/>
    <property type="match status" value="1"/>
</dbReference>
<proteinExistence type="predicted"/>
<dbReference type="Pfam" id="PF02687">
    <property type="entry name" value="FtsX"/>
    <property type="match status" value="1"/>
</dbReference>
<keyword evidence="2" id="KW-1003">Cell membrane</keyword>
<dbReference type="GO" id="GO:0005886">
    <property type="term" value="C:plasma membrane"/>
    <property type="evidence" value="ECO:0007669"/>
    <property type="project" value="UniProtKB-SubCell"/>
</dbReference>
<feature type="transmembrane region" description="Helical" evidence="6">
    <location>
        <begin position="21"/>
        <end position="41"/>
    </location>
</feature>
<dbReference type="InterPro" id="IPR003838">
    <property type="entry name" value="ABC3_permease_C"/>
</dbReference>
<dbReference type="PANTHER" id="PTHR30572:SF18">
    <property type="entry name" value="ABC-TYPE MACROLIDE FAMILY EXPORT SYSTEM PERMEASE COMPONENT 2"/>
    <property type="match status" value="1"/>
</dbReference>
<evidence type="ECO:0000256" key="1">
    <source>
        <dbReference type="ARBA" id="ARBA00004651"/>
    </source>
</evidence>
<organism evidence="9 10">
    <name type="scientific">Chitinophaga barathri</name>
    <dbReference type="NCBI Taxonomy" id="1647451"/>
    <lineage>
        <taxon>Bacteria</taxon>
        <taxon>Pseudomonadati</taxon>
        <taxon>Bacteroidota</taxon>
        <taxon>Chitinophagia</taxon>
        <taxon>Chitinophagales</taxon>
        <taxon>Chitinophagaceae</taxon>
        <taxon>Chitinophaga</taxon>
    </lineage>
</organism>
<evidence type="ECO:0000256" key="3">
    <source>
        <dbReference type="ARBA" id="ARBA00022692"/>
    </source>
</evidence>
<feature type="transmembrane region" description="Helical" evidence="6">
    <location>
        <begin position="283"/>
        <end position="303"/>
    </location>
</feature>
<protein>
    <submittedName>
        <fullName evidence="9">ABC transporter permease</fullName>
    </submittedName>
</protein>
<reference evidence="10" key="1">
    <citation type="submission" date="2018-11" db="EMBL/GenBank/DDBJ databases">
        <title>Chitinophaga lutea sp.nov., isolate from arsenic contaminated soil.</title>
        <authorList>
            <person name="Zong Y."/>
        </authorList>
    </citation>
    <scope>NUCLEOTIDE SEQUENCE [LARGE SCALE GENOMIC DNA]</scope>
    <source>
        <strain evidence="10">YLT18</strain>
    </source>
</reference>
<comment type="caution">
    <text evidence="9">The sequence shown here is derived from an EMBL/GenBank/DDBJ whole genome shotgun (WGS) entry which is preliminary data.</text>
</comment>
<keyword evidence="4 6" id="KW-1133">Transmembrane helix</keyword>
<dbReference type="InterPro" id="IPR050250">
    <property type="entry name" value="Macrolide_Exporter_MacB"/>
</dbReference>
<evidence type="ECO:0000259" key="7">
    <source>
        <dbReference type="Pfam" id="PF02687"/>
    </source>
</evidence>
<evidence type="ECO:0000313" key="10">
    <source>
        <dbReference type="Proteomes" id="UP000279089"/>
    </source>
</evidence>
<feature type="domain" description="MacB-like periplasmic core" evidence="8">
    <location>
        <begin position="20"/>
        <end position="237"/>
    </location>
</feature>
<evidence type="ECO:0000256" key="2">
    <source>
        <dbReference type="ARBA" id="ARBA00022475"/>
    </source>
</evidence>